<comment type="caution">
    <text evidence="5">The sequence shown here is derived from an EMBL/GenBank/DDBJ whole genome shotgun (WGS) entry which is preliminary data.</text>
</comment>
<dbReference type="InterPro" id="IPR029069">
    <property type="entry name" value="HotDog_dom_sf"/>
</dbReference>
<dbReference type="Pfam" id="PF03061">
    <property type="entry name" value="4HBT"/>
    <property type="match status" value="1"/>
</dbReference>
<reference evidence="5" key="1">
    <citation type="journal article" date="2014" name="Int. J. Syst. Evol. Microbiol.">
        <title>Complete genome sequence of Corynebacterium casei LMG S-19264T (=DSM 44701T), isolated from a smear-ripened cheese.</title>
        <authorList>
            <consortium name="US DOE Joint Genome Institute (JGI-PGF)"/>
            <person name="Walter F."/>
            <person name="Albersmeier A."/>
            <person name="Kalinowski J."/>
            <person name="Ruckert C."/>
        </authorList>
    </citation>
    <scope>NUCLEOTIDE SEQUENCE</scope>
    <source>
        <strain evidence="5">CGMCC 1.15371</strain>
    </source>
</reference>
<dbReference type="GO" id="GO:0006637">
    <property type="term" value="P:acyl-CoA metabolic process"/>
    <property type="evidence" value="ECO:0007669"/>
    <property type="project" value="TreeGrafter"/>
</dbReference>
<comment type="similarity">
    <text evidence="1">Belongs to the acyl coenzyme A hydrolase family.</text>
</comment>
<dbReference type="EMBL" id="BMIR01000017">
    <property type="protein sequence ID" value="GGE49944.1"/>
    <property type="molecule type" value="Genomic_DNA"/>
</dbReference>
<evidence type="ECO:0000313" key="5">
    <source>
        <dbReference type="EMBL" id="GGE49944.1"/>
    </source>
</evidence>
<sequence>MEGKYVNESRAVKAAHVQPLDTNYHGTMFGGKLMSYIDDVAALSAIRHARKPVVTASTDSVDFLHPIKEGSSVCLESFVTYTHKTSMEVFVKVITEDLLTGERQLCATSFLTFVALGDDGRPVKVPPIIPESAEEKMLFESAEGRREIRKIRREDSRRFSQVFSLAQPWESSRS</sequence>
<evidence type="ECO:0000256" key="3">
    <source>
        <dbReference type="PROSITE-ProRule" id="PRU01106"/>
    </source>
</evidence>
<dbReference type="Proteomes" id="UP000628775">
    <property type="component" value="Unassembled WGS sequence"/>
</dbReference>
<dbReference type="CDD" id="cd03442">
    <property type="entry name" value="BFIT_BACH"/>
    <property type="match status" value="1"/>
</dbReference>
<dbReference type="InterPro" id="IPR033120">
    <property type="entry name" value="HOTDOG_ACOT"/>
</dbReference>
<dbReference type="GO" id="GO:0005829">
    <property type="term" value="C:cytosol"/>
    <property type="evidence" value="ECO:0007669"/>
    <property type="project" value="TreeGrafter"/>
</dbReference>
<proteinExistence type="inferred from homology"/>
<keyword evidence="2 3" id="KW-0378">Hydrolase</keyword>
<dbReference type="SUPFAM" id="SSF54637">
    <property type="entry name" value="Thioesterase/thiol ester dehydrase-isomerase"/>
    <property type="match status" value="1"/>
</dbReference>
<dbReference type="PROSITE" id="PS51770">
    <property type="entry name" value="HOTDOG_ACOT"/>
    <property type="match status" value="1"/>
</dbReference>
<dbReference type="PANTHER" id="PTHR11049:SF24">
    <property type="entry name" value="CYTOSOLIC ACYL COENZYME A THIOESTER HYDROLASE"/>
    <property type="match status" value="1"/>
</dbReference>
<reference evidence="5" key="2">
    <citation type="submission" date="2020-09" db="EMBL/GenBank/DDBJ databases">
        <authorList>
            <person name="Sun Q."/>
            <person name="Zhou Y."/>
        </authorList>
    </citation>
    <scope>NUCLEOTIDE SEQUENCE</scope>
    <source>
        <strain evidence="5">CGMCC 1.15371</strain>
    </source>
</reference>
<evidence type="ECO:0000256" key="1">
    <source>
        <dbReference type="ARBA" id="ARBA00010458"/>
    </source>
</evidence>
<protein>
    <submittedName>
        <fullName evidence="5">Putative acyl-CoA thioester hydrolase YkhA</fullName>
    </submittedName>
</protein>
<name>A0A8J3E017_9BACL</name>
<evidence type="ECO:0000313" key="6">
    <source>
        <dbReference type="Proteomes" id="UP000628775"/>
    </source>
</evidence>
<dbReference type="GO" id="GO:0009062">
    <property type="term" value="P:fatty acid catabolic process"/>
    <property type="evidence" value="ECO:0007669"/>
    <property type="project" value="TreeGrafter"/>
</dbReference>
<gene>
    <name evidence="5" type="primary">ykhA</name>
    <name evidence="5" type="ORF">GCM10011391_30860</name>
</gene>
<organism evidence="5 6">
    <name type="scientific">Pullulanibacillus camelliae</name>
    <dbReference type="NCBI Taxonomy" id="1707096"/>
    <lineage>
        <taxon>Bacteria</taxon>
        <taxon>Bacillati</taxon>
        <taxon>Bacillota</taxon>
        <taxon>Bacilli</taxon>
        <taxon>Bacillales</taxon>
        <taxon>Sporolactobacillaceae</taxon>
        <taxon>Pullulanibacillus</taxon>
    </lineage>
</organism>
<dbReference type="InterPro" id="IPR040170">
    <property type="entry name" value="Cytosol_ACT"/>
</dbReference>
<dbReference type="Gene3D" id="3.10.129.10">
    <property type="entry name" value="Hotdog Thioesterase"/>
    <property type="match status" value="1"/>
</dbReference>
<dbReference type="AlphaFoldDB" id="A0A8J3E017"/>
<feature type="domain" description="HotDog ACOT-type" evidence="4">
    <location>
        <begin position="7"/>
        <end position="119"/>
    </location>
</feature>
<dbReference type="RefSeq" id="WP_188696221.1">
    <property type="nucleotide sequence ID" value="NZ_BMIR01000017.1"/>
</dbReference>
<dbReference type="InterPro" id="IPR006683">
    <property type="entry name" value="Thioestr_dom"/>
</dbReference>
<evidence type="ECO:0000256" key="2">
    <source>
        <dbReference type="ARBA" id="ARBA00022801"/>
    </source>
</evidence>
<dbReference type="PANTHER" id="PTHR11049">
    <property type="entry name" value="ACYL COENZYME A THIOESTER HYDROLASE"/>
    <property type="match status" value="1"/>
</dbReference>
<accession>A0A8J3E017</accession>
<evidence type="ECO:0000259" key="4">
    <source>
        <dbReference type="PROSITE" id="PS51770"/>
    </source>
</evidence>
<keyword evidence="6" id="KW-1185">Reference proteome</keyword>
<dbReference type="GO" id="GO:0052816">
    <property type="term" value="F:long-chain fatty acyl-CoA hydrolase activity"/>
    <property type="evidence" value="ECO:0007669"/>
    <property type="project" value="TreeGrafter"/>
</dbReference>